<sequence length="114" mass="12345">MKTKIAAIALLLLTTGVSGVAAASEYPCRSPEWNVWVEMQVNTRGQLGDVEVGSLIWQQAVESQLPAASWPSRNSVLWCAAVEQKLAGLKKYAYPAPTSNRATRLGCPANRHHA</sequence>
<proteinExistence type="predicted"/>
<gene>
    <name evidence="2" type="ORF">A544_3376</name>
</gene>
<keyword evidence="1" id="KW-0732">Signal</keyword>
<dbReference type="EMBL" id="AMWE01000004">
    <property type="protein sequence ID" value="ERO56803.1"/>
    <property type="molecule type" value="Genomic_DNA"/>
</dbReference>
<evidence type="ECO:0000313" key="2">
    <source>
        <dbReference type="EMBL" id="ERO56803.1"/>
    </source>
</evidence>
<name>A0AAV3K8M7_9GAMM</name>
<protein>
    <submittedName>
        <fullName evidence="2">Lipoprotein</fullName>
    </submittedName>
</protein>
<evidence type="ECO:0000256" key="1">
    <source>
        <dbReference type="SAM" id="SignalP"/>
    </source>
</evidence>
<dbReference type="Proteomes" id="UP000017142">
    <property type="component" value="Unassembled WGS sequence"/>
</dbReference>
<organism evidence="2 3">
    <name type="scientific">Dickeya solani D s0432-1</name>
    <dbReference type="NCBI Taxonomy" id="1231725"/>
    <lineage>
        <taxon>Bacteria</taxon>
        <taxon>Pseudomonadati</taxon>
        <taxon>Pseudomonadota</taxon>
        <taxon>Gammaproteobacteria</taxon>
        <taxon>Enterobacterales</taxon>
        <taxon>Pectobacteriaceae</taxon>
        <taxon>Dickeya</taxon>
    </lineage>
</organism>
<feature type="signal peptide" evidence="1">
    <location>
        <begin position="1"/>
        <end position="22"/>
    </location>
</feature>
<accession>A0AAV3K8M7</accession>
<reference evidence="3" key="1">
    <citation type="journal article" date="2013" name="Diversity">
        <title>Genome Sequence of Dickeya solani, a New soft Rot Pathogen of Potato, Suggests its Emergence May Be Related to a Novel Combination of Non-Ribosomal Peptide/Polyketide Synthetase Clusters.</title>
        <authorList>
            <person name="Garlant L."/>
            <person name="Koskinen P."/>
            <person name="Rouhiainen L."/>
            <person name="Laine P."/>
            <person name="Paulin L."/>
            <person name="Auvinen P."/>
            <person name="Holm L."/>
            <person name="Pirhonen M."/>
        </authorList>
    </citation>
    <scope>NUCLEOTIDE SEQUENCE [LARGE SCALE GENOMIC DNA]</scope>
    <source>
        <strain evidence="3">D s0432-1</strain>
    </source>
</reference>
<dbReference type="AlphaFoldDB" id="A0AAV3K8M7"/>
<keyword evidence="2" id="KW-0449">Lipoprotein</keyword>
<feature type="chain" id="PRO_5043786003" evidence="1">
    <location>
        <begin position="23"/>
        <end position="114"/>
    </location>
</feature>
<evidence type="ECO:0000313" key="3">
    <source>
        <dbReference type="Proteomes" id="UP000017142"/>
    </source>
</evidence>
<dbReference type="RefSeq" id="WP_022634735.1">
    <property type="nucleotide sequence ID" value="NZ_AMWE01000004.1"/>
</dbReference>
<comment type="caution">
    <text evidence="2">The sequence shown here is derived from an EMBL/GenBank/DDBJ whole genome shotgun (WGS) entry which is preliminary data.</text>
</comment>